<organism evidence="3 4">
    <name type="scientific">Branchiibius cervicis</name>
    <dbReference type="NCBI Taxonomy" id="908252"/>
    <lineage>
        <taxon>Bacteria</taxon>
        <taxon>Bacillati</taxon>
        <taxon>Actinomycetota</taxon>
        <taxon>Actinomycetes</taxon>
        <taxon>Micrococcales</taxon>
        <taxon>Dermacoccaceae</taxon>
        <taxon>Branchiibius</taxon>
    </lineage>
</organism>
<feature type="region of interest" description="Disordered" evidence="1">
    <location>
        <begin position="204"/>
        <end position="312"/>
    </location>
</feature>
<dbReference type="EMBL" id="JBHSWJ010000002">
    <property type="protein sequence ID" value="MFC6713592.1"/>
    <property type="molecule type" value="Genomic_DNA"/>
</dbReference>
<feature type="compositionally biased region" description="Low complexity" evidence="1">
    <location>
        <begin position="218"/>
        <end position="227"/>
    </location>
</feature>
<evidence type="ECO:0000313" key="4">
    <source>
        <dbReference type="Proteomes" id="UP001596356"/>
    </source>
</evidence>
<keyword evidence="4" id="KW-1185">Reference proteome</keyword>
<name>A0ABW2ARK2_9MICO</name>
<evidence type="ECO:0000313" key="3">
    <source>
        <dbReference type="EMBL" id="MFC6713592.1"/>
    </source>
</evidence>
<feature type="region of interest" description="Disordered" evidence="1">
    <location>
        <begin position="365"/>
        <end position="411"/>
    </location>
</feature>
<dbReference type="NCBIfam" id="NF040712">
    <property type="entry name" value="SepH"/>
    <property type="match status" value="1"/>
</dbReference>
<comment type="caution">
    <text evidence="3">The sequence shown here is derived from an EMBL/GenBank/DDBJ whole genome shotgun (WGS) entry which is preliminary data.</text>
</comment>
<dbReference type="InterPro" id="IPR021421">
    <property type="entry name" value="DUF3071"/>
</dbReference>
<reference evidence="4" key="1">
    <citation type="journal article" date="2019" name="Int. J. Syst. Evol. Microbiol.">
        <title>The Global Catalogue of Microorganisms (GCM) 10K type strain sequencing project: providing services to taxonomists for standard genome sequencing and annotation.</title>
        <authorList>
            <consortium name="The Broad Institute Genomics Platform"/>
            <consortium name="The Broad Institute Genome Sequencing Center for Infectious Disease"/>
            <person name="Wu L."/>
            <person name="Ma J."/>
        </authorList>
    </citation>
    <scope>NUCLEOTIDE SEQUENCE [LARGE SCALE GENOMIC DNA]</scope>
    <source>
        <strain evidence="4">NBRC 106593</strain>
    </source>
</reference>
<dbReference type="Pfam" id="PF11268">
    <property type="entry name" value="DUF3071"/>
    <property type="match status" value="1"/>
</dbReference>
<dbReference type="RefSeq" id="WP_377821468.1">
    <property type="nucleotide sequence ID" value="NZ_JBHSWJ010000002.1"/>
</dbReference>
<dbReference type="InterPro" id="IPR047682">
    <property type="entry name" value="SepH-like"/>
</dbReference>
<accession>A0ABW2ARK2</accession>
<evidence type="ECO:0000256" key="1">
    <source>
        <dbReference type="SAM" id="MobiDB-lite"/>
    </source>
</evidence>
<evidence type="ECO:0000259" key="2">
    <source>
        <dbReference type="Pfam" id="PF11268"/>
    </source>
</evidence>
<protein>
    <submittedName>
        <fullName evidence="3">Septation protein SepH</fullName>
    </submittedName>
</protein>
<gene>
    <name evidence="3" type="primary">sepH</name>
    <name evidence="3" type="ORF">ACFQBT_06985</name>
</gene>
<feature type="domain" description="DUF3071" evidence="2">
    <location>
        <begin position="1"/>
        <end position="162"/>
    </location>
</feature>
<proteinExistence type="predicted"/>
<sequence length="411" mass="44443">MSELHFTRVSDDGGQLVLSDADGVEYTMTLTDELRATLRRTPRPAAQLPELAAPATAKDVQSMLRAGGTVHEVAERTGWEARRVERYEPPIRAERQYVSSLVQALPTPEGTFAEQVAERLAGRGVDAEEIDWDAFRDVTTNAWTVVCAFEAGGRARRAEWAFDPSDRRAVPIDDESRWLSEDDSPAGLIPATRVAAPYDVIADGGLEHGATPRPRPASRPAGPFFRASEPQPQSAPVVPEPDAPEEDDTAPLAAAPQESEPVDLVSAIRRRGANRRTKQKRTAAADQPPAEPPGTADSDVTETAATEVDPVTGTVDLFTQVDDPTPPEQLLTEALAQDDFADAELYDDTDDGAVIEEDMEIDVTDAPPVSGDVIDEDEPAPVVPDRPSAARSGRPSVPSWDDIMFGRRARD</sequence>
<feature type="compositionally biased region" description="Basic residues" evidence="1">
    <location>
        <begin position="268"/>
        <end position="281"/>
    </location>
</feature>
<dbReference type="Proteomes" id="UP001596356">
    <property type="component" value="Unassembled WGS sequence"/>
</dbReference>